<dbReference type="VEuPathDB" id="FungiDB:PPTG_18360"/>
<dbReference type="GeneID" id="20187242"/>
<dbReference type="RefSeq" id="XP_008914705.1">
    <property type="nucleotide sequence ID" value="XM_008916457.1"/>
</dbReference>
<dbReference type="OrthoDB" id="116650at2759"/>
<proteinExistence type="predicted"/>
<dbReference type="EMBL" id="KI669644">
    <property type="protein sequence ID" value="ETM99970.1"/>
    <property type="molecule type" value="Genomic_DNA"/>
</dbReference>
<organism evidence="1 2">
    <name type="scientific">Phytophthora nicotianae (strain INRA-310)</name>
    <name type="common">Phytophthora parasitica</name>
    <dbReference type="NCBI Taxonomy" id="761204"/>
    <lineage>
        <taxon>Eukaryota</taxon>
        <taxon>Sar</taxon>
        <taxon>Stramenopiles</taxon>
        <taxon>Oomycota</taxon>
        <taxon>Peronosporomycetes</taxon>
        <taxon>Peronosporales</taxon>
        <taxon>Peronosporaceae</taxon>
        <taxon>Phytophthora</taxon>
    </lineage>
</organism>
<gene>
    <name evidence="1" type="ORF">PPTG_18360</name>
</gene>
<dbReference type="AlphaFoldDB" id="W2PH51"/>
<evidence type="ECO:0000313" key="1">
    <source>
        <dbReference type="EMBL" id="ETM99970.1"/>
    </source>
</evidence>
<reference evidence="2" key="1">
    <citation type="submission" date="2011-12" db="EMBL/GenBank/DDBJ databases">
        <authorList>
            <consortium name="The Broad Institute Genome Sequencing Platform"/>
            <person name="Russ C."/>
            <person name="Tyler B."/>
            <person name="Panabieres F."/>
            <person name="Shan W."/>
            <person name="Tripathy S."/>
            <person name="Grunwald N."/>
            <person name="Machado M."/>
            <person name="Young S.K."/>
            <person name="Zeng Q."/>
            <person name="Gargeya S."/>
            <person name="Fitzgerald M."/>
            <person name="Haas B."/>
            <person name="Abouelleil A."/>
            <person name="Alvarado L."/>
            <person name="Arachchi H.M."/>
            <person name="Berlin A."/>
            <person name="Chapman S.B."/>
            <person name="Gearin G."/>
            <person name="Goldberg J."/>
            <person name="Griggs A."/>
            <person name="Gujja S."/>
            <person name="Hansen M."/>
            <person name="Heiman D."/>
            <person name="Howarth C."/>
            <person name="Larimer J."/>
            <person name="Lui A."/>
            <person name="MacDonald P.J.P."/>
            <person name="McCowen C."/>
            <person name="Montmayeur A."/>
            <person name="Murphy C."/>
            <person name="Neiman D."/>
            <person name="Pearson M."/>
            <person name="Priest M."/>
            <person name="Roberts A."/>
            <person name="Saif S."/>
            <person name="Shea T."/>
            <person name="Sisk P."/>
            <person name="Stolte C."/>
            <person name="Sykes S."/>
            <person name="Wortman J."/>
            <person name="Nusbaum C."/>
            <person name="Birren B."/>
        </authorList>
    </citation>
    <scope>NUCLEOTIDE SEQUENCE [LARGE SCALE GENOMIC DNA]</scope>
    <source>
        <strain evidence="2">INRA-310</strain>
    </source>
</reference>
<evidence type="ECO:0000313" key="2">
    <source>
        <dbReference type="Proteomes" id="UP000018817"/>
    </source>
</evidence>
<evidence type="ECO:0008006" key="3">
    <source>
        <dbReference type="Google" id="ProtNLM"/>
    </source>
</evidence>
<accession>W2PH51</accession>
<dbReference type="OMA" id="ECLIAMT"/>
<reference evidence="1 2" key="2">
    <citation type="submission" date="2013-11" db="EMBL/GenBank/DDBJ databases">
        <title>The Genome Sequence of Phytophthora parasitica INRA-310.</title>
        <authorList>
            <consortium name="The Broad Institute Genomics Platform"/>
            <person name="Russ C."/>
            <person name="Tyler B."/>
            <person name="Panabieres F."/>
            <person name="Shan W."/>
            <person name="Tripathy S."/>
            <person name="Grunwald N."/>
            <person name="Machado M."/>
            <person name="Johnson C.S."/>
            <person name="Arredondo F."/>
            <person name="Hong C."/>
            <person name="Coffey M."/>
            <person name="Young S.K."/>
            <person name="Zeng Q."/>
            <person name="Gargeya S."/>
            <person name="Fitzgerald M."/>
            <person name="Abouelleil A."/>
            <person name="Alvarado L."/>
            <person name="Chapman S.B."/>
            <person name="Gainer-Dewar J."/>
            <person name="Goldberg J."/>
            <person name="Griggs A."/>
            <person name="Gujja S."/>
            <person name="Hansen M."/>
            <person name="Howarth C."/>
            <person name="Imamovic A."/>
            <person name="Ireland A."/>
            <person name="Larimer J."/>
            <person name="McCowan C."/>
            <person name="Murphy C."/>
            <person name="Pearson M."/>
            <person name="Poon T.W."/>
            <person name="Priest M."/>
            <person name="Roberts A."/>
            <person name="Saif S."/>
            <person name="Shea T."/>
            <person name="Sykes S."/>
            <person name="Wortman J."/>
            <person name="Nusbaum C."/>
            <person name="Birren B."/>
        </authorList>
    </citation>
    <scope>NUCLEOTIDE SEQUENCE [LARGE SCALE GENOMIC DNA]</scope>
    <source>
        <strain evidence="1 2">INRA-310</strain>
    </source>
</reference>
<sequence>MANLVVQATDQLLELVEIVCDFEVALMNALQTQFPIAIVLECLFHMKQALRRVMKRYAITDEECLIAMTRGVLDTLTVIDHEQVERGIKWVKREIKKRCILAKTEYTTAKWEEFWGYFERTWLDQYTIDVWNVFGLDNELVARTNNPLERFNRELNSRFPTPHPSMATFVTVIKTIAAEYVCRIGDMPRALDRRVPRERIKLIVPVTIPTDIDSDVDEATAVALRASDSTPVST</sequence>
<protein>
    <recommendedName>
        <fullName evidence="3">MULE transposase domain-containing protein</fullName>
    </recommendedName>
</protein>
<dbReference type="Proteomes" id="UP000018817">
    <property type="component" value="Unassembled WGS sequence"/>
</dbReference>
<name>W2PH51_PHYN3</name>